<dbReference type="InterPro" id="IPR013887">
    <property type="entry name" value="UPF0592"/>
</dbReference>
<proteinExistence type="predicted"/>
<reference evidence="2" key="1">
    <citation type="submission" date="2022-12" db="EMBL/GenBank/DDBJ databases">
        <authorList>
            <person name="Webb A."/>
        </authorList>
    </citation>
    <scope>NUCLEOTIDE SEQUENCE</scope>
    <source>
        <strain evidence="2">Hp1</strain>
    </source>
</reference>
<dbReference type="PANTHER" id="PTHR35397:SF1">
    <property type="entry name" value="ARMADILLO-LIKE HELICAL DOMAIN-CONTAINING PROTEIN"/>
    <property type="match status" value="1"/>
</dbReference>
<dbReference type="Proteomes" id="UP001162031">
    <property type="component" value="Unassembled WGS sequence"/>
</dbReference>
<feature type="region of interest" description="Disordered" evidence="1">
    <location>
        <begin position="34"/>
        <end position="70"/>
    </location>
</feature>
<feature type="compositionally biased region" description="Low complexity" evidence="1">
    <location>
        <begin position="270"/>
        <end position="288"/>
    </location>
</feature>
<name>A0AAV0V036_HYABA</name>
<dbReference type="EMBL" id="CANTFL010001444">
    <property type="protein sequence ID" value="CAI5740199.1"/>
    <property type="molecule type" value="Genomic_DNA"/>
</dbReference>
<accession>A0AAV0V036</accession>
<dbReference type="AlphaFoldDB" id="A0AAV0V036"/>
<keyword evidence="3" id="KW-1185">Reference proteome</keyword>
<comment type="caution">
    <text evidence="2">The sequence shown here is derived from an EMBL/GenBank/DDBJ whole genome shotgun (WGS) entry which is preliminary data.</text>
</comment>
<sequence length="886" mass="98598">MADALLPSRTAAGHPEKARLVFNAQLHQHLRSFTRNRESATASGAPTISSNGSMRPTQSMGFNGGGRATDPNGWTAEKKMLALLDLLELLRRSFFFYLDFGTAAAAEASNGGSAGTPGDRKLTYHSYFNKMLPLHVGQTVLLDLWEHCMKSVDTVPTHSHYRSLYLQAAVYICRRVEFIEGYPLDGQQVHLESLVSKRYIGLLERSVRFCSAKIRSARLVAGEYRFFAVHIYTAVYFRFPFATPKLLEAVLQSTEKLEGIVNNADVRGAKCGPSSASSGSPDGAKSGARPVKTKRRYGGSAVGNLRSPRQYRRHWNDLSESKCRSDRISGVDLQLELFSSFSEYKSNRGTDRLVVPTKGWSTPGIPQDLLQKGGSYKSVAATLEAAFQLGMNRVGEEQEVTFIYQLPLLYIGHKLQNDAFVKMKVTTQDKIDAGLDPFIERMKSPGKDDLMAVSFVAAVLSDVSSWCNHRYADGRILWHCVPGYFALIRLYVAVFQRMCQRRARSTANSSSMPSVLRILSIIEGKTSDPWEDYWNEREIEAVLDAASEVLKNEALVNVLMQIILEGTNILDPASVNYSFGILQRVLEIASIAALPAATEATLHSGKFGGRVRRCLGSAFDGDYFLKCMRSALQSSHVQTVLKVLTCIYNCIDLLPTTVRKRLVTELILRDNFFHFFLHWNEEIRKIFCYMIVFKTSTSNRLDLPSASDRVLLAQTPFFEVGSTFGSSGSSLSAASPALSYLSHLSELAQAMLRPTEDSEMDPAKRVAVGKKALQRLTNWDASARLKRTRSGGDAVFRDSLVDEELSVDLSIASKLDANLKMIAEQMDPGKHRVAYFSPQLEAYAERALSQYVLVLWEYYEAAFEHPAKTPLAPSLEFTIAVPFFSD</sequence>
<feature type="region of interest" description="Disordered" evidence="1">
    <location>
        <begin position="270"/>
        <end position="305"/>
    </location>
</feature>
<organism evidence="2 3">
    <name type="scientific">Hyaloperonospora brassicae</name>
    <name type="common">Brassica downy mildew</name>
    <name type="synonym">Peronospora brassicae</name>
    <dbReference type="NCBI Taxonomy" id="162125"/>
    <lineage>
        <taxon>Eukaryota</taxon>
        <taxon>Sar</taxon>
        <taxon>Stramenopiles</taxon>
        <taxon>Oomycota</taxon>
        <taxon>Peronosporomycetes</taxon>
        <taxon>Peronosporales</taxon>
        <taxon>Peronosporaceae</taxon>
        <taxon>Hyaloperonospora</taxon>
    </lineage>
</organism>
<gene>
    <name evidence="2" type="ORF">HBR001_LOCUS8076</name>
</gene>
<evidence type="ECO:0000313" key="3">
    <source>
        <dbReference type="Proteomes" id="UP001162031"/>
    </source>
</evidence>
<dbReference type="Pfam" id="PF08578">
    <property type="entry name" value="DUF1765"/>
    <property type="match status" value="1"/>
</dbReference>
<feature type="compositionally biased region" description="Polar residues" evidence="1">
    <location>
        <begin position="39"/>
        <end position="61"/>
    </location>
</feature>
<evidence type="ECO:0000256" key="1">
    <source>
        <dbReference type="SAM" id="MobiDB-lite"/>
    </source>
</evidence>
<protein>
    <submittedName>
        <fullName evidence="2">Uncharacterized protein</fullName>
    </submittedName>
</protein>
<dbReference type="PANTHER" id="PTHR35397">
    <property type="entry name" value="C2 DOMAIN-CONTAINING PROTEIN-RELATED"/>
    <property type="match status" value="1"/>
</dbReference>
<evidence type="ECO:0000313" key="2">
    <source>
        <dbReference type="EMBL" id="CAI5740199.1"/>
    </source>
</evidence>